<dbReference type="SUPFAM" id="SSF52540">
    <property type="entry name" value="P-loop containing nucleoside triphosphate hydrolases"/>
    <property type="match status" value="1"/>
</dbReference>
<gene>
    <name evidence="1" type="ORF">LCGC14_0719670</name>
</gene>
<proteinExistence type="predicted"/>
<dbReference type="AlphaFoldDB" id="A0A0F9QCU2"/>
<dbReference type="Gene3D" id="3.40.50.300">
    <property type="entry name" value="P-loop containing nucleotide triphosphate hydrolases"/>
    <property type="match status" value="1"/>
</dbReference>
<accession>A0A0F9QCU2</accession>
<dbReference type="InterPro" id="IPR027417">
    <property type="entry name" value="P-loop_NTPase"/>
</dbReference>
<organism evidence="1">
    <name type="scientific">marine sediment metagenome</name>
    <dbReference type="NCBI Taxonomy" id="412755"/>
    <lineage>
        <taxon>unclassified sequences</taxon>
        <taxon>metagenomes</taxon>
        <taxon>ecological metagenomes</taxon>
    </lineage>
</organism>
<name>A0A0F9QCU2_9ZZZZ</name>
<sequence length="223" mass="26426">MREMKKKWLQQLEKTTEIKGTLCAPDIFKKVFFKAAQEYYSKYDLDFEVDGSNKNFLGHFCRYWNRDTAFEVMDNISLQKGLMVFGSYGTGKTSSFRIIQNLSKYYQVRELWFPAISTQEVVSKFNRERNKEDVIQYYSKGVFLFDDLGAEMAGNNIYQYGKEEVFVRILLNRYRNFEDQGTKTHLTTNLDLGQIENRYGKQLADRFIQMFNLLKLDGPSRRK</sequence>
<reference evidence="1" key="1">
    <citation type="journal article" date="2015" name="Nature">
        <title>Complex archaea that bridge the gap between prokaryotes and eukaryotes.</title>
        <authorList>
            <person name="Spang A."/>
            <person name="Saw J.H."/>
            <person name="Jorgensen S.L."/>
            <person name="Zaremba-Niedzwiedzka K."/>
            <person name="Martijn J."/>
            <person name="Lind A.E."/>
            <person name="van Eijk R."/>
            <person name="Schleper C."/>
            <person name="Guy L."/>
            <person name="Ettema T.J."/>
        </authorList>
    </citation>
    <scope>NUCLEOTIDE SEQUENCE</scope>
</reference>
<dbReference type="EMBL" id="LAZR01001624">
    <property type="protein sequence ID" value="KKN41795.1"/>
    <property type="molecule type" value="Genomic_DNA"/>
</dbReference>
<protein>
    <submittedName>
        <fullName evidence="1">Uncharacterized protein</fullName>
    </submittedName>
</protein>
<comment type="caution">
    <text evidence="1">The sequence shown here is derived from an EMBL/GenBank/DDBJ whole genome shotgun (WGS) entry which is preliminary data.</text>
</comment>
<evidence type="ECO:0000313" key="1">
    <source>
        <dbReference type="EMBL" id="KKN41795.1"/>
    </source>
</evidence>